<comment type="similarity">
    <text evidence="6">Belongs to the methyltransferase superfamily. RsmI family.</text>
</comment>
<dbReference type="GO" id="GO:0070677">
    <property type="term" value="F:rRNA (cytosine-2'-O-)-methyltransferase activity"/>
    <property type="evidence" value="ECO:0007669"/>
    <property type="project" value="UniProtKB-UniRule"/>
</dbReference>
<comment type="function">
    <text evidence="6">Catalyzes the 2'-O-methylation of the ribose of cytidine 1402 (C1402) in 16S rRNA.</text>
</comment>
<dbReference type="Proteomes" id="UP000000270">
    <property type="component" value="Chromosome"/>
</dbReference>
<reference evidence="10 11" key="4">
    <citation type="journal article" date="2009" name="Appl. Environ. Microbiol.">
        <title>Comparative genome-wide transcriptional profiling of Azorhizobium caulinodans ORS571 grown under free-living and symbiotic conditions.</title>
        <authorList>
            <person name="Tsukada S."/>
            <person name="Aono T."/>
            <person name="Akiba N."/>
            <person name="Lee KB."/>
            <person name="Liu CT."/>
            <person name="Toyazaki H."/>
            <person name="Oyaizu H."/>
        </authorList>
    </citation>
    <scope>NUCLEOTIDE SEQUENCE [LARGE SCALE GENOMIC DNA]</scope>
    <source>
        <strain evidence="11">ATCC 43989 / DSM 5975 / JCM 20966 / LMG 6465 / NBRC 14845 / NCIMB 13405 / ORS 571</strain>
    </source>
</reference>
<evidence type="ECO:0000259" key="8">
    <source>
        <dbReference type="Pfam" id="PF00590"/>
    </source>
</evidence>
<evidence type="ECO:0000256" key="5">
    <source>
        <dbReference type="ARBA" id="ARBA00022691"/>
    </source>
</evidence>
<dbReference type="PANTHER" id="PTHR46111:SF1">
    <property type="entry name" value="RIBOSOMAL RNA SMALL SUBUNIT METHYLTRANSFERASE I"/>
    <property type="match status" value="1"/>
</dbReference>
<dbReference type="AlphaFoldDB" id="A8HYK6"/>
<dbReference type="Pfam" id="PF23016">
    <property type="entry name" value="RsmI_C"/>
    <property type="match status" value="1"/>
</dbReference>
<dbReference type="FunFam" id="3.40.1010.10:FF:000007">
    <property type="entry name" value="Ribosomal RNA small subunit methyltransferase I"/>
    <property type="match status" value="1"/>
</dbReference>
<feature type="region of interest" description="Disordered" evidence="7">
    <location>
        <begin position="37"/>
        <end position="58"/>
    </location>
</feature>
<evidence type="ECO:0000256" key="3">
    <source>
        <dbReference type="ARBA" id="ARBA00022603"/>
    </source>
</evidence>
<dbReference type="InterPro" id="IPR014776">
    <property type="entry name" value="4pyrrole_Mease_sub2"/>
</dbReference>
<dbReference type="Pfam" id="PF00590">
    <property type="entry name" value="TP_methylase"/>
    <property type="match status" value="1"/>
</dbReference>
<evidence type="ECO:0000313" key="10">
    <source>
        <dbReference type="EMBL" id="BAF90470.1"/>
    </source>
</evidence>
<dbReference type="InterPro" id="IPR053910">
    <property type="entry name" value="RsmI_HTH"/>
</dbReference>
<feature type="compositionally biased region" description="Acidic residues" evidence="7">
    <location>
        <begin position="44"/>
        <end position="53"/>
    </location>
</feature>
<dbReference type="HAMAP" id="MF_01877">
    <property type="entry name" value="16SrRNA_methyltr_I"/>
    <property type="match status" value="1"/>
</dbReference>
<dbReference type="FunFam" id="3.30.950.10:FF:000002">
    <property type="entry name" value="Ribosomal RNA small subunit methyltransferase I"/>
    <property type="match status" value="1"/>
</dbReference>
<dbReference type="eggNOG" id="COG0313">
    <property type="taxonomic scope" value="Bacteria"/>
</dbReference>
<dbReference type="STRING" id="438753.AZC_4472"/>
<sequence>MAAERARCSDARARTMIAAMTQSPARASHDAAEDITAPLTGDLPADDTTDLPDLEPGTPGEKAFTLFGQTVQARRLDTGLHVVATPIGNLGDITVRALETLAGAGLIACEDTRMTRRLLDRYGIATPLVPYHDHNGASMRPRLLAKLAAGEAVALVSDAGTPLVSDPGYKLVVEAAAAGFRIHPLPGASAMLAALVTAGLPTDRFLFDGFLPQKGGQRRNRIAELKALPSTLVLYETGPRLAESLADLAEGLGDRPAAVCRELTKAFEEVRRGPLSQLAAHYAAAGAPKGEIVLVIGPPLEEPAADDDVDAALTRALAEHSLKDAVAAVTAATGRPKREVYARALALTKGEDGPG</sequence>
<evidence type="ECO:0000313" key="11">
    <source>
        <dbReference type="Proteomes" id="UP000000270"/>
    </source>
</evidence>
<dbReference type="CDD" id="cd11648">
    <property type="entry name" value="RsmI"/>
    <property type="match status" value="1"/>
</dbReference>
<dbReference type="PANTHER" id="PTHR46111">
    <property type="entry name" value="RIBOSOMAL RNA SMALL SUBUNIT METHYLTRANSFERASE I"/>
    <property type="match status" value="1"/>
</dbReference>
<keyword evidence="4 6" id="KW-0808">Transferase</keyword>
<dbReference type="InterPro" id="IPR018063">
    <property type="entry name" value="SAM_MeTrfase_RsmI_CS"/>
</dbReference>
<dbReference type="EC" id="2.1.1.198" evidence="6"/>
<evidence type="ECO:0000256" key="2">
    <source>
        <dbReference type="ARBA" id="ARBA00022552"/>
    </source>
</evidence>
<gene>
    <name evidence="6" type="primary">rsmI</name>
    <name evidence="10" type="ordered locus">AZC_4472</name>
</gene>
<dbReference type="PROSITE" id="PS01296">
    <property type="entry name" value="RSMI"/>
    <property type="match status" value="1"/>
</dbReference>
<dbReference type="NCBIfam" id="TIGR00096">
    <property type="entry name" value="16S rRNA (cytidine(1402)-2'-O)-methyltransferase"/>
    <property type="match status" value="1"/>
</dbReference>
<reference evidence="10 11" key="6">
    <citation type="journal article" date="2011" name="Appl. Environ. Microbiol.">
        <title>Involvement of the azorhizobial chromosome partition gene (parA) in the onset of bacteroid differentiation during Sesbania rostrata stem nodule development.</title>
        <authorList>
            <person name="Liu CT."/>
            <person name="Lee KB."/>
            <person name="Wang YS."/>
            <person name="Peng MH."/>
            <person name="Lee KT."/>
            <person name="Suzuki S."/>
            <person name="Suzuki T."/>
            <person name="Oyaizu H."/>
        </authorList>
    </citation>
    <scope>NUCLEOTIDE SEQUENCE [LARGE SCALE GENOMIC DNA]</scope>
    <source>
        <strain evidence="11">ATCC 43989 / DSM 5975 / JCM 20966 / LMG 6465 / NBRC 14845 / NCIMB 13405 / ORS 571</strain>
    </source>
</reference>
<dbReference type="InterPro" id="IPR000878">
    <property type="entry name" value="4pyrrol_Mease"/>
</dbReference>
<dbReference type="HOGENOM" id="CLU_044779_2_1_5"/>
<keyword evidence="2 6" id="KW-0698">rRNA processing</keyword>
<reference evidence="10 11" key="3">
    <citation type="journal article" date="2008" name="BMC Genomics">
        <title>The genome of the versatile nitrogen fixer Azorhizobium caulinodans ORS571.</title>
        <authorList>
            <person name="Lee KB."/>
            <person name="Backer P.D."/>
            <person name="Aono T."/>
            <person name="Liu CT."/>
            <person name="Suzuki S."/>
            <person name="Suzuki T."/>
            <person name="Kaneko T."/>
            <person name="Yamada M."/>
            <person name="Tabata S."/>
            <person name="Kupfer D.M."/>
            <person name="Najar F.Z."/>
            <person name="Wiley G.B."/>
            <person name="Roe B."/>
            <person name="Binnewies T.T."/>
            <person name="Ussery D.W."/>
            <person name="D'Haeze W."/>
            <person name="Herder J.D."/>
            <person name="Gevers D."/>
            <person name="Vereecke D."/>
            <person name="Holsters M."/>
            <person name="Oyaizu H."/>
        </authorList>
    </citation>
    <scope>NUCLEOTIDE SEQUENCE [LARGE SCALE GENOMIC DNA]</scope>
    <source>
        <strain evidence="11">ATCC 43989 / DSM 5975 / JCM 20966 / LMG 6465 / NBRC 14845 / NCIMB 13405 / ORS 571</strain>
    </source>
</reference>
<keyword evidence="3 6" id="KW-0489">Methyltransferase</keyword>
<keyword evidence="11" id="KW-1185">Reference proteome</keyword>
<dbReference type="KEGG" id="azc:AZC_4472"/>
<dbReference type="InterPro" id="IPR035996">
    <property type="entry name" value="4pyrrol_Methylase_sf"/>
</dbReference>
<dbReference type="EMBL" id="AP009384">
    <property type="protein sequence ID" value="BAF90470.1"/>
    <property type="molecule type" value="Genomic_DNA"/>
</dbReference>
<accession>A8HYK6</accession>
<keyword evidence="1 6" id="KW-0963">Cytoplasm</keyword>
<dbReference type="Gene3D" id="3.30.950.10">
    <property type="entry name" value="Methyltransferase, Cobalt-precorrin-4 Transmethylase, Domain 2"/>
    <property type="match status" value="1"/>
</dbReference>
<dbReference type="Gene3D" id="3.40.1010.10">
    <property type="entry name" value="Cobalt-precorrin-4 Transmethylase, Domain 1"/>
    <property type="match status" value="1"/>
</dbReference>
<dbReference type="InterPro" id="IPR014777">
    <property type="entry name" value="4pyrrole_Mease_sub1"/>
</dbReference>
<protein>
    <recommendedName>
        <fullName evidence="6">Ribosomal RNA small subunit methyltransferase I</fullName>
        <ecNumber evidence="6">2.1.1.198</ecNumber>
    </recommendedName>
    <alternativeName>
        <fullName evidence="6">16S rRNA 2'-O-ribose C1402 methyltransferase</fullName>
    </alternativeName>
    <alternativeName>
        <fullName evidence="6">rRNA (cytidine-2'-O-)-methyltransferase RsmI</fullName>
    </alternativeName>
</protein>
<evidence type="ECO:0000256" key="7">
    <source>
        <dbReference type="SAM" id="MobiDB-lite"/>
    </source>
</evidence>
<evidence type="ECO:0000256" key="1">
    <source>
        <dbReference type="ARBA" id="ARBA00022490"/>
    </source>
</evidence>
<keyword evidence="5 6" id="KW-0949">S-adenosyl-L-methionine</keyword>
<feature type="domain" description="RsmI HTH" evidence="9">
    <location>
        <begin position="304"/>
        <end position="347"/>
    </location>
</feature>
<reference evidence="10 11" key="1">
    <citation type="journal article" date="2007" name="Appl. Environ. Microbiol.">
        <title>Rhizobial factors required for stem nodule maturation and maintenance in Sesbania rostrata-Azorhizobium caulinodans ORS571 symbiosis.</title>
        <authorList>
            <person name="Suzuki S."/>
            <person name="Aono T."/>
            <person name="Lee KB."/>
            <person name="Suzuki T."/>
            <person name="Liu CT."/>
            <person name="Miwa H."/>
            <person name="Wakao S."/>
            <person name="Iki T."/>
            <person name="Oyaizu H."/>
        </authorList>
    </citation>
    <scope>NUCLEOTIDE SEQUENCE [LARGE SCALE GENOMIC DNA]</scope>
    <source>
        <strain evidence="11">ATCC 43989 / DSM 5975 / JCM 20966 / LMG 6465 / NBRC 14845 / NCIMB 13405 / ORS 571</strain>
    </source>
</reference>
<feature type="domain" description="Tetrapyrrole methylase" evidence="8">
    <location>
        <begin position="80"/>
        <end position="279"/>
    </location>
</feature>
<reference evidence="10 11" key="5">
    <citation type="journal article" date="2010" name="Appl. Environ. Microbiol.">
        <title>phrR-like gene praR of Azorhizobium caulinodans ORS571 is essential for symbiosis with Sesbania rostrata and is involved in expression of reb genes.</title>
        <authorList>
            <person name="Akiba N."/>
            <person name="Aono T."/>
            <person name="Toyazaki H."/>
            <person name="Sato S."/>
            <person name="Oyaizu H."/>
        </authorList>
    </citation>
    <scope>NUCLEOTIDE SEQUENCE [LARGE SCALE GENOMIC DNA]</scope>
    <source>
        <strain evidence="11">ATCC 43989 / DSM 5975 / JCM 20966 / LMG 6465 / NBRC 14845 / NCIMB 13405 / ORS 571</strain>
    </source>
</reference>
<organism evidence="10 11">
    <name type="scientific">Azorhizobium caulinodans (strain ATCC 43989 / DSM 5975 / JCM 20966 / LMG 6465 / NBRC 14845 / NCIMB 13405 / ORS 571)</name>
    <dbReference type="NCBI Taxonomy" id="438753"/>
    <lineage>
        <taxon>Bacteria</taxon>
        <taxon>Pseudomonadati</taxon>
        <taxon>Pseudomonadota</taxon>
        <taxon>Alphaproteobacteria</taxon>
        <taxon>Hyphomicrobiales</taxon>
        <taxon>Xanthobacteraceae</taxon>
        <taxon>Azorhizobium</taxon>
    </lineage>
</organism>
<comment type="subcellular location">
    <subcellularLocation>
        <location evidence="6">Cytoplasm</location>
    </subcellularLocation>
</comment>
<name>A8HYK6_AZOC5</name>
<evidence type="ECO:0000256" key="6">
    <source>
        <dbReference type="HAMAP-Rule" id="MF_01877"/>
    </source>
</evidence>
<evidence type="ECO:0000259" key="9">
    <source>
        <dbReference type="Pfam" id="PF23016"/>
    </source>
</evidence>
<reference evidence="11" key="2">
    <citation type="submission" date="2007-04" db="EMBL/GenBank/DDBJ databases">
        <title>Complete genome sequence of the nitrogen-fixing bacterium Azorhizobium caulinodans ORS571.</title>
        <authorList>
            <person name="Lee K.B."/>
            <person name="Backer P.D."/>
            <person name="Aono T."/>
            <person name="Liu C.T."/>
            <person name="Suzuki S."/>
            <person name="Suzuki T."/>
            <person name="Kaneko T."/>
            <person name="Yamada M."/>
            <person name="Tabata S."/>
            <person name="Kupfer D.M."/>
            <person name="Najar F.Z."/>
            <person name="Wiley G.B."/>
            <person name="Roe B."/>
            <person name="Binnewies T."/>
            <person name="Ussery D."/>
            <person name="Vereecke D."/>
            <person name="Gevers D."/>
            <person name="Holsters M."/>
            <person name="Oyaizu H."/>
        </authorList>
    </citation>
    <scope>NUCLEOTIDE SEQUENCE [LARGE SCALE GENOMIC DNA]</scope>
    <source>
        <strain evidence="11">ATCC 43989 / DSM 5975 / JCM 20966 / LMG 6465 / NBRC 14845 / NCIMB 13405 / ORS 571</strain>
    </source>
</reference>
<dbReference type="InterPro" id="IPR008189">
    <property type="entry name" value="rRNA_ssu_MeTfrase_I"/>
</dbReference>
<dbReference type="SUPFAM" id="SSF53790">
    <property type="entry name" value="Tetrapyrrole methylase"/>
    <property type="match status" value="1"/>
</dbReference>
<dbReference type="GO" id="GO:0005737">
    <property type="term" value="C:cytoplasm"/>
    <property type="evidence" value="ECO:0007669"/>
    <property type="project" value="UniProtKB-SubCell"/>
</dbReference>
<comment type="catalytic activity">
    <reaction evidence="6">
        <text>cytidine(1402) in 16S rRNA + S-adenosyl-L-methionine = 2'-O-methylcytidine(1402) in 16S rRNA + S-adenosyl-L-homocysteine + H(+)</text>
        <dbReference type="Rhea" id="RHEA:42924"/>
        <dbReference type="Rhea" id="RHEA-COMP:10285"/>
        <dbReference type="Rhea" id="RHEA-COMP:10286"/>
        <dbReference type="ChEBI" id="CHEBI:15378"/>
        <dbReference type="ChEBI" id="CHEBI:57856"/>
        <dbReference type="ChEBI" id="CHEBI:59789"/>
        <dbReference type="ChEBI" id="CHEBI:74495"/>
        <dbReference type="ChEBI" id="CHEBI:82748"/>
        <dbReference type="EC" id="2.1.1.198"/>
    </reaction>
</comment>
<evidence type="ECO:0000256" key="4">
    <source>
        <dbReference type="ARBA" id="ARBA00022679"/>
    </source>
</evidence>
<proteinExistence type="inferred from homology"/>